<proteinExistence type="predicted"/>
<dbReference type="STRING" id="1547922.ISF6_1755"/>
<dbReference type="InterPro" id="IPR053138">
    <property type="entry name" value="N-alpha-Ac-DABA_deacetylase"/>
</dbReference>
<evidence type="ECO:0000259" key="5">
    <source>
        <dbReference type="Pfam" id="PF24827"/>
    </source>
</evidence>
<dbReference type="PANTHER" id="PTHR37326">
    <property type="entry name" value="BLL3975 PROTEIN"/>
    <property type="match status" value="1"/>
</dbReference>
<evidence type="ECO:0000256" key="4">
    <source>
        <dbReference type="ARBA" id="ARBA00022833"/>
    </source>
</evidence>
<evidence type="ECO:0000313" key="7">
    <source>
        <dbReference type="Proteomes" id="UP000037660"/>
    </source>
</evidence>
<dbReference type="SUPFAM" id="SSF53187">
    <property type="entry name" value="Zn-dependent exopeptidases"/>
    <property type="match status" value="1"/>
</dbReference>
<sequence>MLTRTHPLPGATPGTQRHLTSFHYGPTDRGRKVYVQASLHADELPGMLVAHHLRHHLAALEAQDRLRAEVVVVPVANPIGLSQAVLRRHVGRFDLASGQNFNRHYPALFEPVRGRVAGRLGTDPAANVAAVRAAMRETLAALPAPDELAAQRRTLLALACDADLVLDLHCDSEALTHLYTATPLWPQVEPLARLIGAQATLLALQSGDHPFDEACSQTWWQLAEAFPQHPLPAGCVSVTVELRGERDVSHELAGPDAEALLAYLAHRGDIDAPPPPLPPLPNEATPLEATEVIATPAAGVVVYRRALGERVQPGDLLAEVIDPLSGEVHPLRSGTEGLLLTRDAQRLAPAGRPLLKVVGRVPVRSGKLSSD</sequence>
<dbReference type="PANTHER" id="PTHR37326:SF1">
    <property type="entry name" value="BLL3975 PROTEIN"/>
    <property type="match status" value="1"/>
</dbReference>
<keyword evidence="4" id="KW-0862">Zinc</keyword>
<dbReference type="CDD" id="cd06250">
    <property type="entry name" value="M14_PaAOTO_like"/>
    <property type="match status" value="1"/>
</dbReference>
<organism evidence="6 7">
    <name type="scientific">Piscinibacter sakaiensis</name>
    <name type="common">Ideonella sakaiensis</name>
    <dbReference type="NCBI Taxonomy" id="1547922"/>
    <lineage>
        <taxon>Bacteria</taxon>
        <taxon>Pseudomonadati</taxon>
        <taxon>Pseudomonadota</taxon>
        <taxon>Betaproteobacteria</taxon>
        <taxon>Burkholderiales</taxon>
        <taxon>Sphaerotilaceae</taxon>
        <taxon>Piscinibacter</taxon>
    </lineage>
</organism>
<dbReference type="GO" id="GO:0016788">
    <property type="term" value="F:hydrolase activity, acting on ester bonds"/>
    <property type="evidence" value="ECO:0007669"/>
    <property type="project" value="InterPro"/>
</dbReference>
<reference evidence="7" key="1">
    <citation type="submission" date="2015-07" db="EMBL/GenBank/DDBJ databases">
        <title>Discovery of a poly(ethylene terephthalate assimilation.</title>
        <authorList>
            <person name="Yoshida S."/>
            <person name="Hiraga K."/>
            <person name="Takehana T."/>
            <person name="Taniguchi I."/>
            <person name="Yamaji H."/>
            <person name="Maeda Y."/>
            <person name="Toyohara K."/>
            <person name="Miyamoto K."/>
            <person name="Kimura Y."/>
            <person name="Oda K."/>
        </authorList>
    </citation>
    <scope>NUCLEOTIDE SEQUENCE [LARGE SCALE GENOMIC DNA]</scope>
    <source>
        <strain evidence="7">NBRC 110686 / TISTR 2288 / 201-F6</strain>
    </source>
</reference>
<feature type="domain" description="Succinylglutamate desuccinylase/Aspartoacylase catalytic" evidence="5">
    <location>
        <begin position="30"/>
        <end position="107"/>
    </location>
</feature>
<reference evidence="6 7" key="2">
    <citation type="journal article" date="2016" name="Science">
        <title>A bacterium that degrades and assimilates poly(ethylene terephthalate).</title>
        <authorList>
            <person name="Yoshida S."/>
            <person name="Hiraga K."/>
            <person name="Takehana T."/>
            <person name="Taniguchi I."/>
            <person name="Yamaji H."/>
            <person name="Maeda Y."/>
            <person name="Toyohara K."/>
            <person name="Miyamoto K."/>
            <person name="Kimura Y."/>
            <person name="Oda K."/>
        </authorList>
    </citation>
    <scope>NUCLEOTIDE SEQUENCE [LARGE SCALE GENOMIC DNA]</scope>
    <source>
        <strain evidence="7">NBRC 110686 / TISTR 2288 / 201-F6</strain>
    </source>
</reference>
<evidence type="ECO:0000256" key="1">
    <source>
        <dbReference type="ARBA" id="ARBA00001947"/>
    </source>
</evidence>
<name>A0A0K8P166_PISS1</name>
<gene>
    <name evidence="6" type="ORF">ISF6_1755</name>
</gene>
<dbReference type="RefSeq" id="WP_054019947.1">
    <property type="nucleotide sequence ID" value="NZ_BBYR01000030.1"/>
</dbReference>
<dbReference type="AlphaFoldDB" id="A0A0K8P166"/>
<dbReference type="OrthoDB" id="527673at2"/>
<evidence type="ECO:0000313" key="6">
    <source>
        <dbReference type="EMBL" id="GAP35915.1"/>
    </source>
</evidence>
<comment type="caution">
    <text evidence="6">The sequence shown here is derived from an EMBL/GenBank/DDBJ whole genome shotgun (WGS) entry which is preliminary data.</text>
</comment>
<keyword evidence="7" id="KW-1185">Reference proteome</keyword>
<dbReference type="EMBL" id="BBYR01000030">
    <property type="protein sequence ID" value="GAP35915.1"/>
    <property type="molecule type" value="Genomic_DNA"/>
</dbReference>
<dbReference type="Pfam" id="PF24827">
    <property type="entry name" value="AstE_AspA_cat"/>
    <property type="match status" value="1"/>
</dbReference>
<keyword evidence="2" id="KW-0479">Metal-binding</keyword>
<dbReference type="InterPro" id="IPR055438">
    <property type="entry name" value="AstE_AspA_cat"/>
</dbReference>
<evidence type="ECO:0000256" key="3">
    <source>
        <dbReference type="ARBA" id="ARBA00022801"/>
    </source>
</evidence>
<dbReference type="Gene3D" id="3.40.630.10">
    <property type="entry name" value="Zn peptidases"/>
    <property type="match status" value="1"/>
</dbReference>
<protein>
    <submittedName>
        <fullName evidence="6">Succinylglutamate desuccinylase/aspartoacylase</fullName>
    </submittedName>
</protein>
<dbReference type="GO" id="GO:0046872">
    <property type="term" value="F:metal ion binding"/>
    <property type="evidence" value="ECO:0007669"/>
    <property type="project" value="UniProtKB-KW"/>
</dbReference>
<dbReference type="Proteomes" id="UP000037660">
    <property type="component" value="Unassembled WGS sequence"/>
</dbReference>
<evidence type="ECO:0000256" key="2">
    <source>
        <dbReference type="ARBA" id="ARBA00022723"/>
    </source>
</evidence>
<keyword evidence="3" id="KW-0378">Hydrolase</keyword>
<accession>A0A0K8P166</accession>
<comment type="cofactor">
    <cofactor evidence="1">
        <name>Zn(2+)</name>
        <dbReference type="ChEBI" id="CHEBI:29105"/>
    </cofactor>
</comment>